<organism evidence="1 2">
    <name type="scientific">Nesterenkonia flava</name>
    <dbReference type="NCBI Taxonomy" id="469799"/>
    <lineage>
        <taxon>Bacteria</taxon>
        <taxon>Bacillati</taxon>
        <taxon>Actinomycetota</taxon>
        <taxon>Actinomycetes</taxon>
        <taxon>Micrococcales</taxon>
        <taxon>Micrococcaceae</taxon>
        <taxon>Nesterenkonia</taxon>
    </lineage>
</organism>
<reference evidence="2" key="1">
    <citation type="submission" date="2023-07" db="EMBL/GenBank/DDBJ databases">
        <title>Description of three actinobacteria isolated from air of manufacturing shop in a pharmaceutical factory.</title>
        <authorList>
            <person name="Zhang D.-F."/>
        </authorList>
    </citation>
    <scope>NUCLEOTIDE SEQUENCE [LARGE SCALE GENOMIC DNA]</scope>
    <source>
        <strain evidence="2">CCTCC AB 207010</strain>
    </source>
</reference>
<sequence length="204" mass="22869">MIGHETIVRALVRLLNTQGEPVARLVEKHTPEVPAGAIITPKGEDIHSAWADIVSKGRFPTWMVVPRDTPTRGGTTQIRESDGVYDETRWTYPFRIATHVTDGDEYKAARQRYRLLLVIRTILVQTKLLYANHETPAMATEKAIIDFTNYVEIVGGQSYSTKTEKHLLEAFTDFDVIATELTPHIRIPVGLVETAHTPETGLIP</sequence>
<name>A0ABU1FRX7_9MICC</name>
<dbReference type="RefSeq" id="WP_310536787.1">
    <property type="nucleotide sequence ID" value="NZ_BAAAOC010000022.1"/>
</dbReference>
<proteinExistence type="predicted"/>
<protein>
    <submittedName>
        <fullName evidence="1">Uncharacterized protein</fullName>
    </submittedName>
</protein>
<evidence type="ECO:0000313" key="2">
    <source>
        <dbReference type="Proteomes" id="UP001260872"/>
    </source>
</evidence>
<evidence type="ECO:0000313" key="1">
    <source>
        <dbReference type="EMBL" id="MDR5711405.1"/>
    </source>
</evidence>
<accession>A0ABU1FRX7</accession>
<dbReference type="Proteomes" id="UP001260872">
    <property type="component" value="Unassembled WGS sequence"/>
</dbReference>
<comment type="caution">
    <text evidence="1">The sequence shown here is derived from an EMBL/GenBank/DDBJ whole genome shotgun (WGS) entry which is preliminary data.</text>
</comment>
<gene>
    <name evidence="1" type="ORF">RH857_04555</name>
</gene>
<dbReference type="EMBL" id="JAVKGT010000008">
    <property type="protein sequence ID" value="MDR5711405.1"/>
    <property type="molecule type" value="Genomic_DNA"/>
</dbReference>
<keyword evidence="2" id="KW-1185">Reference proteome</keyword>